<evidence type="ECO:0000259" key="2">
    <source>
        <dbReference type="Pfam" id="PF18962"/>
    </source>
</evidence>
<evidence type="ECO:0000313" key="4">
    <source>
        <dbReference type="Proteomes" id="UP001501126"/>
    </source>
</evidence>
<dbReference type="InterPro" id="IPR026444">
    <property type="entry name" value="Secre_tail"/>
</dbReference>
<feature type="domain" description="Secretion system C-terminal sorting" evidence="2">
    <location>
        <begin position="974"/>
        <end position="1050"/>
    </location>
</feature>
<sequence length="1052" mass="114142">MKRNKLILGTVSLAAVAVAGVMVSGLKTEDSGYESVSLTAASESKKIDGFNQWWKEHHINSETGEMMTTEQFQQGLREARMIASFQPKVSGFDWNEQGPENVGGRTRAILVDQQDENHLYAASVSGGLFETFNKGSRWHRVTDWDAFMFITSMCQTANGTVFVGTGDSRDFSESSFVGGRGVWYKTTGSSGWTQVPGTSSANIGELVSSGNNNTIFFCGPGQGLQKWTIGDASVTSLGAAQGLPNGSCSEVEMSKDGQVIIAFYSTGARVMVSTDGGQNFTQVSGSASGATIPSGSGSRFEFTISPQRVNGEYICYAAGTNAYTGGVFRSSDSGRNWSQIAPGTNDESSQVNFYGTGQGIYNSVVKTDPTDYDRLILGGVDLYEWQLATSAPVTGGWQQLSLWFAAEWSPSYVHADNHDIVFDSQNRMYIGNDGGIGISDDLGATFYPSNRGYNTVQFYSLAHDGSGRLLGGTQDNGTIYNSKNNAYPMEFREALGGDGFDAAISFYNPKVMFGSVYYGQVRRSGDMGQSFTQFIPDYVGYGTPGIGNSNFPFRTMLSLGEFLDPNSKDSVLFFPRADYTAGTEIKVPSLATGDTIRYTLPNDVYFDDTVHFEPSLTMTDYKITDAISGAIYPLYDLDYTPFPTASGNVPPAIGDSLLVDFGAASNDTIVVESVQPYDRYFGQHPVTGKIIDLEEAQFELAVSWDTLHIQDPFQSIFVTYTSRNGGELYATRDALRLASSNPKWSQIVTGIGSMGNVGEIEFSANLEHMYVATSSGVFRIDGLRDVYSTEEDFLDRTDLRKGGGAPAITATRIFNGSVSGLSVDPRDPGHVIIARSGTGGGRVFESTTADIDGTATGTGSFVNISGNLSSNVVCYDVLVDRADENLILVGTDFGLWFTDNGGSSWTYSSEGFGEVPVTRIKQNWREGQEGCFRPGEIYISTFGRGMFASETVLSLPDDADYFKGPEAHKSTINVYPNPMNMNGTISFELNSKQDVYIDVYSISGRLMKRITKSDMIAGKHNVQFGVNELANGTYIIRMRAGDRVESAKFIKQ</sequence>
<organism evidence="3 4">
    <name type="scientific">Wandonia haliotis</name>
    <dbReference type="NCBI Taxonomy" id="574963"/>
    <lineage>
        <taxon>Bacteria</taxon>
        <taxon>Pseudomonadati</taxon>
        <taxon>Bacteroidota</taxon>
        <taxon>Flavobacteriia</taxon>
        <taxon>Flavobacteriales</taxon>
        <taxon>Crocinitomicaceae</taxon>
        <taxon>Wandonia</taxon>
    </lineage>
</organism>
<dbReference type="RefSeq" id="WP_343785568.1">
    <property type="nucleotide sequence ID" value="NZ_BAAAFH010000003.1"/>
</dbReference>
<dbReference type="InterPro" id="IPR015943">
    <property type="entry name" value="WD40/YVTN_repeat-like_dom_sf"/>
</dbReference>
<evidence type="ECO:0000256" key="1">
    <source>
        <dbReference type="ARBA" id="ARBA00022729"/>
    </source>
</evidence>
<keyword evidence="4" id="KW-1185">Reference proteome</keyword>
<dbReference type="NCBIfam" id="TIGR04183">
    <property type="entry name" value="Por_Secre_tail"/>
    <property type="match status" value="1"/>
</dbReference>
<evidence type="ECO:0000313" key="3">
    <source>
        <dbReference type="EMBL" id="GAA0874664.1"/>
    </source>
</evidence>
<dbReference type="SUPFAM" id="SSF110296">
    <property type="entry name" value="Oligoxyloglucan reducing end-specific cellobiohydrolase"/>
    <property type="match status" value="2"/>
</dbReference>
<dbReference type="EMBL" id="BAAAFH010000003">
    <property type="protein sequence ID" value="GAA0874664.1"/>
    <property type="molecule type" value="Genomic_DNA"/>
</dbReference>
<gene>
    <name evidence="3" type="ORF">GCM10009118_10720</name>
</gene>
<accession>A0ABP3Y1S2</accession>
<reference evidence="4" key="1">
    <citation type="journal article" date="2019" name="Int. J. Syst. Evol. Microbiol.">
        <title>The Global Catalogue of Microorganisms (GCM) 10K type strain sequencing project: providing services to taxonomists for standard genome sequencing and annotation.</title>
        <authorList>
            <consortium name="The Broad Institute Genomics Platform"/>
            <consortium name="The Broad Institute Genome Sequencing Center for Infectious Disease"/>
            <person name="Wu L."/>
            <person name="Ma J."/>
        </authorList>
    </citation>
    <scope>NUCLEOTIDE SEQUENCE [LARGE SCALE GENOMIC DNA]</scope>
    <source>
        <strain evidence="4">JCM 16083</strain>
    </source>
</reference>
<comment type="caution">
    <text evidence="3">The sequence shown here is derived from an EMBL/GenBank/DDBJ whole genome shotgun (WGS) entry which is preliminary data.</text>
</comment>
<proteinExistence type="predicted"/>
<dbReference type="Gene3D" id="2.130.10.10">
    <property type="entry name" value="YVTN repeat-like/Quinoprotein amine dehydrogenase"/>
    <property type="match status" value="3"/>
</dbReference>
<protein>
    <recommendedName>
        <fullName evidence="2">Secretion system C-terminal sorting domain-containing protein</fullName>
    </recommendedName>
</protein>
<dbReference type="Proteomes" id="UP001501126">
    <property type="component" value="Unassembled WGS sequence"/>
</dbReference>
<name>A0ABP3Y1S2_9FLAO</name>
<dbReference type="Pfam" id="PF18962">
    <property type="entry name" value="Por_Secre_tail"/>
    <property type="match status" value="1"/>
</dbReference>
<keyword evidence="1" id="KW-0732">Signal</keyword>